<evidence type="ECO:0000256" key="2">
    <source>
        <dbReference type="ARBA" id="ARBA00022630"/>
    </source>
</evidence>
<sequence length="504" mass="55256">MGNNKSMETPYGHVTSSTPEFFKKQAPIINIKETKEYDVVVVGAGSPGVPCALAAREGGASVALLQKGTFIDARGNSGAGINLDKSDPSDVERLVSQLMSASDHRPKRGLIEMWARHSGEAVHWMMDKALEGGAQIIDQGNDPHKALLESGGYKIDFITTFFGPKPYDTGDGMKALAKTAVKAGVELFLDTPAQQLVKKDGKVVGVIAKTKEGYVQFNARKGVVLGTGDYQSDKDMLSYYMPDVVNLGIKKFGRTGDGQKMIIWAGGKMENIGHTKMAHDFDSGPASMCDMPFLRVRKNGKRFCDETTDMAIMNCYLLGKEDEGHYCQIFDSDYMNKAANFPGRLVDPEGMKNFMPEEKVAHTNVIEPLLATYRADTLEELAKKLEINDSDTFVETVNTYNEIAKSGKDTEFGVPAKYLKTIDKPPYYGIHRHIRLTMACSGVEVNEKLQPLDTNGNPIEGVYAIGNLAGNFYGGIDYPLDVYGLNLGHNYTQGYVIGKYLAQI</sequence>
<name>A0A7M2RKF3_9FIRM</name>
<dbReference type="Gene3D" id="3.50.50.60">
    <property type="entry name" value="FAD/NAD(P)-binding domain"/>
    <property type="match status" value="1"/>
</dbReference>
<dbReference type="Proteomes" id="UP000593601">
    <property type="component" value="Chromosome"/>
</dbReference>
<keyword evidence="7" id="KW-1185">Reference proteome</keyword>
<reference evidence="6 7" key="1">
    <citation type="submission" date="2020-10" db="EMBL/GenBank/DDBJ databases">
        <title>Blautia liquoris sp.nov., isolated from the mud in a fermentation cellar used for the production of Chinese strong-flavoured liquor.</title>
        <authorList>
            <person name="Lu L."/>
        </authorList>
    </citation>
    <scope>NUCLEOTIDE SEQUENCE [LARGE SCALE GENOMIC DNA]</scope>
    <source>
        <strain evidence="6 7">LZLJ-3</strain>
    </source>
</reference>
<evidence type="ECO:0000256" key="1">
    <source>
        <dbReference type="ARBA" id="ARBA00001974"/>
    </source>
</evidence>
<evidence type="ECO:0000256" key="3">
    <source>
        <dbReference type="ARBA" id="ARBA00022827"/>
    </source>
</evidence>
<dbReference type="PANTHER" id="PTHR43400:SF7">
    <property type="entry name" value="FAD-DEPENDENT OXIDOREDUCTASE 2 FAD BINDING DOMAIN-CONTAINING PROTEIN"/>
    <property type="match status" value="1"/>
</dbReference>
<evidence type="ECO:0000256" key="4">
    <source>
        <dbReference type="ARBA" id="ARBA00023002"/>
    </source>
</evidence>
<dbReference type="Pfam" id="PF00890">
    <property type="entry name" value="FAD_binding_2"/>
    <property type="match status" value="1"/>
</dbReference>
<comment type="cofactor">
    <cofactor evidence="1">
        <name>FAD</name>
        <dbReference type="ChEBI" id="CHEBI:57692"/>
    </cofactor>
</comment>
<dbReference type="RefSeq" id="WP_193736850.1">
    <property type="nucleotide sequence ID" value="NZ_CP063304.1"/>
</dbReference>
<dbReference type="InterPro" id="IPR027477">
    <property type="entry name" value="Succ_DH/fumarate_Rdtase_cat_sf"/>
</dbReference>
<keyword evidence="4" id="KW-0560">Oxidoreductase</keyword>
<keyword evidence="2" id="KW-0285">Flavoprotein</keyword>
<keyword evidence="3" id="KW-0274">FAD</keyword>
<dbReference type="InterPro" id="IPR036188">
    <property type="entry name" value="FAD/NAD-bd_sf"/>
</dbReference>
<feature type="domain" description="FAD-dependent oxidoreductase 2 FAD-binding" evidence="5">
    <location>
        <begin position="38"/>
        <end position="476"/>
    </location>
</feature>
<evidence type="ECO:0000259" key="5">
    <source>
        <dbReference type="Pfam" id="PF00890"/>
    </source>
</evidence>
<protein>
    <submittedName>
        <fullName evidence="6">FAD-binding protein</fullName>
    </submittedName>
</protein>
<evidence type="ECO:0000313" key="6">
    <source>
        <dbReference type="EMBL" id="QOV20531.1"/>
    </source>
</evidence>
<dbReference type="KEGG" id="bliq:INP51_06195"/>
<dbReference type="SUPFAM" id="SSF56425">
    <property type="entry name" value="Succinate dehydrogenase/fumarate reductase flavoprotein, catalytic domain"/>
    <property type="match status" value="1"/>
</dbReference>
<dbReference type="PANTHER" id="PTHR43400">
    <property type="entry name" value="FUMARATE REDUCTASE"/>
    <property type="match status" value="1"/>
</dbReference>
<dbReference type="EMBL" id="CP063304">
    <property type="protein sequence ID" value="QOV20531.1"/>
    <property type="molecule type" value="Genomic_DNA"/>
</dbReference>
<organism evidence="6 7">
    <name type="scientific">Blautia liquoris</name>
    <dbReference type="NCBI Taxonomy" id="2779518"/>
    <lineage>
        <taxon>Bacteria</taxon>
        <taxon>Bacillati</taxon>
        <taxon>Bacillota</taxon>
        <taxon>Clostridia</taxon>
        <taxon>Lachnospirales</taxon>
        <taxon>Lachnospiraceae</taxon>
        <taxon>Blautia</taxon>
    </lineage>
</organism>
<dbReference type="PRINTS" id="PR00411">
    <property type="entry name" value="PNDRDTASEI"/>
</dbReference>
<dbReference type="Gene3D" id="3.90.700.10">
    <property type="entry name" value="Succinate dehydrogenase/fumarate reductase flavoprotein, catalytic domain"/>
    <property type="match status" value="1"/>
</dbReference>
<gene>
    <name evidence="6" type="ORF">INP51_06195</name>
</gene>
<dbReference type="InterPro" id="IPR003953">
    <property type="entry name" value="FAD-dep_OxRdtase_2_FAD-bd"/>
</dbReference>
<proteinExistence type="predicted"/>
<dbReference type="GO" id="GO:0033765">
    <property type="term" value="F:steroid dehydrogenase activity, acting on the CH-CH group of donors"/>
    <property type="evidence" value="ECO:0007669"/>
    <property type="project" value="UniProtKB-ARBA"/>
</dbReference>
<accession>A0A7M2RKF3</accession>
<dbReference type="InterPro" id="IPR050315">
    <property type="entry name" value="FAD-oxidoreductase_2"/>
</dbReference>
<evidence type="ECO:0000313" key="7">
    <source>
        <dbReference type="Proteomes" id="UP000593601"/>
    </source>
</evidence>
<dbReference type="SUPFAM" id="SSF51905">
    <property type="entry name" value="FAD/NAD(P)-binding domain"/>
    <property type="match status" value="1"/>
</dbReference>
<dbReference type="AlphaFoldDB" id="A0A7M2RKF3"/>